<dbReference type="SUPFAM" id="SSF47113">
    <property type="entry name" value="Histone-fold"/>
    <property type="match status" value="1"/>
</dbReference>
<proteinExistence type="inferred from homology"/>
<dbReference type="InterPro" id="IPR009072">
    <property type="entry name" value="Histone-fold"/>
</dbReference>
<feature type="compositionally biased region" description="Low complexity" evidence="2">
    <location>
        <begin position="10"/>
        <end position="20"/>
    </location>
</feature>
<accession>Q8T9Z5</accession>
<dbReference type="Pfam" id="PF00125">
    <property type="entry name" value="Histone"/>
    <property type="match status" value="1"/>
</dbReference>
<dbReference type="GO" id="GO:0030527">
    <property type="term" value="F:structural constituent of chromatin"/>
    <property type="evidence" value="ECO:0007669"/>
    <property type="project" value="InterPro"/>
</dbReference>
<dbReference type="GO" id="GO:0003677">
    <property type="term" value="F:DNA binding"/>
    <property type="evidence" value="ECO:0007669"/>
    <property type="project" value="InterPro"/>
</dbReference>
<protein>
    <submittedName>
        <fullName evidence="4">Centromeric histone Cid</fullName>
    </submittedName>
</protein>
<dbReference type="PRINTS" id="PR00622">
    <property type="entry name" value="HISTONEH3"/>
</dbReference>
<dbReference type="Gene3D" id="1.10.20.10">
    <property type="entry name" value="Histone, subunit A"/>
    <property type="match status" value="1"/>
</dbReference>
<sequence>MPRHNAAKRNPNPSMNNSKPPSDDDKAFRSPEPEDDTDYGLEFTTSQLTLQEGYNRRCSTMRNQPATRTYTSSDEQEDQENRHPAARSKQTRPTPVRQETSSREAGPFAAQNQTRRRKMANPISRAKRMDLEIRRLQNHSGTLIPKLPFSRLVREFIVKYSDGEPLRVSEGAFMAMQESCEMYVTQRLSDSYMLTRHRNRVTLEVRDMALMAYLCDRGRLA</sequence>
<dbReference type="OrthoDB" id="420022at2759"/>
<feature type="region of interest" description="Disordered" evidence="2">
    <location>
        <begin position="1"/>
        <end position="119"/>
    </location>
</feature>
<dbReference type="SMART" id="SM00428">
    <property type="entry name" value="H3"/>
    <property type="match status" value="1"/>
</dbReference>
<feature type="compositionally biased region" description="Basic and acidic residues" evidence="2">
    <location>
        <begin position="21"/>
        <end position="32"/>
    </location>
</feature>
<organism evidence="4">
    <name type="scientific">Drosophila erecta</name>
    <name type="common">Fruit fly</name>
    <dbReference type="NCBI Taxonomy" id="7220"/>
    <lineage>
        <taxon>Eukaryota</taxon>
        <taxon>Metazoa</taxon>
        <taxon>Ecdysozoa</taxon>
        <taxon>Arthropoda</taxon>
        <taxon>Hexapoda</taxon>
        <taxon>Insecta</taxon>
        <taxon>Pterygota</taxon>
        <taxon>Neoptera</taxon>
        <taxon>Endopterygota</taxon>
        <taxon>Diptera</taxon>
        <taxon>Brachycera</taxon>
        <taxon>Muscomorpha</taxon>
        <taxon>Ephydroidea</taxon>
        <taxon>Drosophilidae</taxon>
        <taxon>Drosophila</taxon>
        <taxon>Sophophora</taxon>
    </lineage>
</organism>
<dbReference type="EMBL" id="AF435455">
    <property type="protein sequence ID" value="AAL78884.1"/>
    <property type="molecule type" value="Genomic_DNA"/>
</dbReference>
<name>Q8T9Z5_DROER</name>
<feature type="domain" description="Core Histone H2A/H2B/H3" evidence="3">
    <location>
        <begin position="128"/>
        <end position="213"/>
    </location>
</feature>
<dbReference type="GO" id="GO:0051382">
    <property type="term" value="P:kinetochore assembly"/>
    <property type="evidence" value="ECO:0007669"/>
    <property type="project" value="EnsemblMetazoa"/>
</dbReference>
<dbReference type="AlphaFoldDB" id="Q8T9Z5"/>
<evidence type="ECO:0000256" key="2">
    <source>
        <dbReference type="SAM" id="MobiDB-lite"/>
    </source>
</evidence>
<dbReference type="GO" id="GO:0051225">
    <property type="term" value="P:spindle assembly"/>
    <property type="evidence" value="ECO:0007669"/>
    <property type="project" value="EnsemblMetazoa"/>
</dbReference>
<evidence type="ECO:0000313" key="4">
    <source>
        <dbReference type="EMBL" id="AAL78884.1"/>
    </source>
</evidence>
<dbReference type="InterPro" id="IPR007125">
    <property type="entry name" value="H2A/H2B/H3"/>
</dbReference>
<dbReference type="GO" id="GO:0046982">
    <property type="term" value="F:protein heterodimerization activity"/>
    <property type="evidence" value="ECO:0007669"/>
    <property type="project" value="InterPro"/>
</dbReference>
<dbReference type="PANTHER" id="PTHR45810:SF1">
    <property type="entry name" value="HISTONE H3-LIKE CENTROMERIC PROTEIN A"/>
    <property type="match status" value="1"/>
</dbReference>
<dbReference type="GO" id="GO:0043505">
    <property type="term" value="C:CENP-A containing nucleosome"/>
    <property type="evidence" value="ECO:0007669"/>
    <property type="project" value="EnsemblMetazoa"/>
</dbReference>
<dbReference type="GO" id="GO:0000939">
    <property type="term" value="C:inner kinetochore"/>
    <property type="evidence" value="ECO:0007669"/>
    <property type="project" value="EnsemblMetazoa"/>
</dbReference>
<gene>
    <name evidence="4" type="primary">Cid</name>
</gene>
<comment type="similarity">
    <text evidence="1">Belongs to the histone H3 family.</text>
</comment>
<evidence type="ECO:0000256" key="1">
    <source>
        <dbReference type="ARBA" id="ARBA00010343"/>
    </source>
</evidence>
<reference evidence="4" key="1">
    <citation type="journal article" date="2002" name="Proc. Natl. Acad. Sci. U.S.A.">
        <title>Recurrent evolution of DNA-binding motifs in the Drosophila centromeric histone.</title>
        <authorList>
            <person name="Malik H.S."/>
            <person name="Vermaak D."/>
            <person name="Henikoff S."/>
        </authorList>
    </citation>
    <scope>NUCLEOTIDE SEQUENCE</scope>
</reference>
<feature type="compositionally biased region" description="Polar residues" evidence="2">
    <location>
        <begin position="43"/>
        <end position="73"/>
    </location>
</feature>
<dbReference type="GO" id="GO:0031507">
    <property type="term" value="P:heterochromatin formation"/>
    <property type="evidence" value="ECO:0007669"/>
    <property type="project" value="EnsemblMetazoa"/>
</dbReference>
<evidence type="ECO:0000259" key="3">
    <source>
        <dbReference type="Pfam" id="PF00125"/>
    </source>
</evidence>
<dbReference type="GO" id="GO:0007080">
    <property type="term" value="P:mitotic metaphase chromosome alignment"/>
    <property type="evidence" value="ECO:0007669"/>
    <property type="project" value="EnsemblMetazoa"/>
</dbReference>
<dbReference type="InterPro" id="IPR000164">
    <property type="entry name" value="Histone_H3/CENP-A"/>
</dbReference>
<dbReference type="PANTHER" id="PTHR45810">
    <property type="entry name" value="HISTONE H3.2"/>
    <property type="match status" value="1"/>
</dbReference>